<protein>
    <recommendedName>
        <fullName evidence="2">Excalibur calcium-binding domain-containing protein</fullName>
    </recommendedName>
</protein>
<dbReference type="Pfam" id="PF05901">
    <property type="entry name" value="Excalibur"/>
    <property type="match status" value="1"/>
</dbReference>
<reference evidence="3 4" key="1">
    <citation type="submission" date="2019-10" db="EMBL/GenBank/DDBJ databases">
        <title>Rubrobacter sp nov SCSIO 52090 isolated from a deep-sea sediment in the South China Sea.</title>
        <authorList>
            <person name="Chen R.W."/>
        </authorList>
    </citation>
    <scope>NUCLEOTIDE SEQUENCE [LARGE SCALE GENOMIC DNA]</scope>
    <source>
        <strain evidence="3 4">SCSIO 52909</strain>
    </source>
</reference>
<gene>
    <name evidence="3" type="ORF">GBA63_09675</name>
</gene>
<dbReference type="InterPro" id="IPR008613">
    <property type="entry name" value="Excalibur_Ca-bd_domain"/>
</dbReference>
<sequence>MDRTFYARDGEPVADPVLNAPVLQDMVKTEEGWRLVMGEDLVADIVAEVPRFTPPPDEPPPEDGEQETTASETTAPEATPERTGITPQETTAGGTTTASPAGDYSCSDFRTQEEAQLYLAPGDPYVLDPDGNGLACETLP</sequence>
<evidence type="ECO:0000259" key="2">
    <source>
        <dbReference type="Pfam" id="PF05901"/>
    </source>
</evidence>
<accession>A0A6G8QF90</accession>
<proteinExistence type="predicted"/>
<feature type="compositionally biased region" description="Low complexity" evidence="1">
    <location>
        <begin position="67"/>
        <end position="78"/>
    </location>
</feature>
<evidence type="ECO:0000256" key="1">
    <source>
        <dbReference type="SAM" id="MobiDB-lite"/>
    </source>
</evidence>
<name>A0A6G8QF90_9ACTN</name>
<keyword evidence="4" id="KW-1185">Reference proteome</keyword>
<dbReference type="AlphaFoldDB" id="A0A6G8QF90"/>
<feature type="domain" description="Excalibur calcium-binding" evidence="2">
    <location>
        <begin position="104"/>
        <end position="137"/>
    </location>
</feature>
<evidence type="ECO:0000313" key="4">
    <source>
        <dbReference type="Proteomes" id="UP000501452"/>
    </source>
</evidence>
<dbReference type="KEGG" id="rub:GBA63_09675"/>
<dbReference type="EMBL" id="CP045119">
    <property type="protein sequence ID" value="QIN85113.1"/>
    <property type="molecule type" value="Genomic_DNA"/>
</dbReference>
<organism evidence="3 4">
    <name type="scientific">Rubrobacter tropicus</name>
    <dbReference type="NCBI Taxonomy" id="2653851"/>
    <lineage>
        <taxon>Bacteria</taxon>
        <taxon>Bacillati</taxon>
        <taxon>Actinomycetota</taxon>
        <taxon>Rubrobacteria</taxon>
        <taxon>Rubrobacterales</taxon>
        <taxon>Rubrobacteraceae</taxon>
        <taxon>Rubrobacter</taxon>
    </lineage>
</organism>
<feature type="region of interest" description="Disordered" evidence="1">
    <location>
        <begin position="48"/>
        <end position="140"/>
    </location>
</feature>
<dbReference type="Proteomes" id="UP000501452">
    <property type="component" value="Chromosome"/>
</dbReference>
<evidence type="ECO:0000313" key="3">
    <source>
        <dbReference type="EMBL" id="QIN85113.1"/>
    </source>
</evidence>